<dbReference type="PROSITE" id="PS50846">
    <property type="entry name" value="HMA_2"/>
    <property type="match status" value="1"/>
</dbReference>
<evidence type="ECO:0000256" key="1">
    <source>
        <dbReference type="ARBA" id="ARBA00022723"/>
    </source>
</evidence>
<keyword evidence="1" id="KW-0479">Metal-binding</keyword>
<protein>
    <recommendedName>
        <fullName evidence="2">HMA domain-containing protein</fullName>
    </recommendedName>
</protein>
<dbReference type="Gramene" id="KFK44744">
    <property type="protein sequence ID" value="KFK44744"/>
    <property type="gene ID" value="AALP_AA1G297200"/>
</dbReference>
<dbReference type="SUPFAM" id="SSF55008">
    <property type="entry name" value="HMA, heavy metal-associated domain"/>
    <property type="match status" value="1"/>
</dbReference>
<organism evidence="3 4">
    <name type="scientific">Arabis alpina</name>
    <name type="common">Alpine rock-cress</name>
    <dbReference type="NCBI Taxonomy" id="50452"/>
    <lineage>
        <taxon>Eukaryota</taxon>
        <taxon>Viridiplantae</taxon>
        <taxon>Streptophyta</taxon>
        <taxon>Embryophyta</taxon>
        <taxon>Tracheophyta</taxon>
        <taxon>Spermatophyta</taxon>
        <taxon>Magnoliopsida</taxon>
        <taxon>eudicotyledons</taxon>
        <taxon>Gunneridae</taxon>
        <taxon>Pentapetalae</taxon>
        <taxon>rosids</taxon>
        <taxon>malvids</taxon>
        <taxon>Brassicales</taxon>
        <taxon>Brassicaceae</taxon>
        <taxon>Arabideae</taxon>
        <taxon>Arabis</taxon>
    </lineage>
</organism>
<dbReference type="PANTHER" id="PTHR22814:SF312">
    <property type="entry name" value="HEAVY METAL-ASSOCIATED ISOPRENYLATED PLANT PROTEIN 29"/>
    <property type="match status" value="1"/>
</dbReference>
<evidence type="ECO:0000313" key="3">
    <source>
        <dbReference type="EMBL" id="KFK44744.1"/>
    </source>
</evidence>
<evidence type="ECO:0000259" key="2">
    <source>
        <dbReference type="PROSITE" id="PS50846"/>
    </source>
</evidence>
<dbReference type="Gene3D" id="3.30.70.100">
    <property type="match status" value="1"/>
</dbReference>
<accession>A0A087HRJ2</accession>
<dbReference type="Proteomes" id="UP000029120">
    <property type="component" value="Chromosome 1"/>
</dbReference>
<dbReference type="EMBL" id="CM002869">
    <property type="protein sequence ID" value="KFK44744.1"/>
    <property type="molecule type" value="Genomic_DNA"/>
</dbReference>
<dbReference type="InterPro" id="IPR036163">
    <property type="entry name" value="HMA_dom_sf"/>
</dbReference>
<reference evidence="4" key="1">
    <citation type="journal article" date="2015" name="Nat. Plants">
        <title>Genome expansion of Arabis alpina linked with retrotransposition and reduced symmetric DNA methylation.</title>
        <authorList>
            <person name="Willing E.M."/>
            <person name="Rawat V."/>
            <person name="Mandakova T."/>
            <person name="Maumus F."/>
            <person name="James G.V."/>
            <person name="Nordstroem K.J."/>
            <person name="Becker C."/>
            <person name="Warthmann N."/>
            <person name="Chica C."/>
            <person name="Szarzynska B."/>
            <person name="Zytnicki M."/>
            <person name="Albani M.C."/>
            <person name="Kiefer C."/>
            <person name="Bergonzi S."/>
            <person name="Castaings L."/>
            <person name="Mateos J.L."/>
            <person name="Berns M.C."/>
            <person name="Bujdoso N."/>
            <person name="Piofczyk T."/>
            <person name="de Lorenzo L."/>
            <person name="Barrero-Sicilia C."/>
            <person name="Mateos I."/>
            <person name="Piednoel M."/>
            <person name="Hagmann J."/>
            <person name="Chen-Min-Tao R."/>
            <person name="Iglesias-Fernandez R."/>
            <person name="Schuster S.C."/>
            <person name="Alonso-Blanco C."/>
            <person name="Roudier F."/>
            <person name="Carbonero P."/>
            <person name="Paz-Ares J."/>
            <person name="Davis S.J."/>
            <person name="Pecinka A."/>
            <person name="Quesneville H."/>
            <person name="Colot V."/>
            <person name="Lysak M.A."/>
            <person name="Weigel D."/>
            <person name="Coupland G."/>
            <person name="Schneeberger K."/>
        </authorList>
    </citation>
    <scope>NUCLEOTIDE SEQUENCE [LARGE SCALE GENOMIC DNA]</scope>
    <source>
        <strain evidence="4">cv. Pajares</strain>
    </source>
</reference>
<feature type="domain" description="HMA" evidence="2">
    <location>
        <begin position="2"/>
        <end position="65"/>
    </location>
</feature>
<dbReference type="InterPro" id="IPR006121">
    <property type="entry name" value="HMA_dom"/>
</dbReference>
<dbReference type="eggNOG" id="KOG1603">
    <property type="taxonomic scope" value="Eukaryota"/>
</dbReference>
<dbReference type="Pfam" id="PF00403">
    <property type="entry name" value="HMA"/>
    <property type="match status" value="1"/>
</dbReference>
<dbReference type="CDD" id="cd00371">
    <property type="entry name" value="HMA"/>
    <property type="match status" value="1"/>
</dbReference>
<name>A0A087HRJ2_ARAAL</name>
<dbReference type="GO" id="GO:0046872">
    <property type="term" value="F:metal ion binding"/>
    <property type="evidence" value="ECO:0007669"/>
    <property type="project" value="UniProtKB-KW"/>
</dbReference>
<dbReference type="PANTHER" id="PTHR22814">
    <property type="entry name" value="COPPER TRANSPORT PROTEIN ATOX1-RELATED"/>
    <property type="match status" value="1"/>
</dbReference>
<keyword evidence="4" id="KW-1185">Reference proteome</keyword>
<dbReference type="OrthoDB" id="689350at2759"/>
<dbReference type="OMA" id="PHFCTIM"/>
<evidence type="ECO:0000313" key="4">
    <source>
        <dbReference type="Proteomes" id="UP000029120"/>
    </source>
</evidence>
<sequence>MTTVVVLEVPMDCPGCEKKVKKALEKMKGVHDVQIDMKQQKVTVTGWAEEKKVLKVARNASGGREVCLWSYPYNPQSNGFNDRYFKKKFHKKFNLSTNGEKVSYYNYYKHGTHGHEDGYRQGKPYSGLVDDNTGSMFNDDNPHFCTIM</sequence>
<proteinExistence type="predicted"/>
<dbReference type="AlphaFoldDB" id="A0A087HRJ2"/>
<gene>
    <name evidence="3" type="ordered locus">AALP_Aa1g297200</name>
</gene>